<dbReference type="PANTHER" id="PTHR43464:SF19">
    <property type="entry name" value="UBIQUINONE BIOSYNTHESIS O-METHYLTRANSFERASE, MITOCHONDRIAL"/>
    <property type="match status" value="1"/>
</dbReference>
<protein>
    <submittedName>
        <fullName evidence="5">Class I SAM-dependent methyltransferase</fullName>
    </submittedName>
</protein>
<dbReference type="GO" id="GO:0008168">
    <property type="term" value="F:methyltransferase activity"/>
    <property type="evidence" value="ECO:0007669"/>
    <property type="project" value="UniProtKB-KW"/>
</dbReference>
<comment type="caution">
    <text evidence="5">The sequence shown here is derived from an EMBL/GenBank/DDBJ whole genome shotgun (WGS) entry which is preliminary data.</text>
</comment>
<evidence type="ECO:0000259" key="4">
    <source>
        <dbReference type="Pfam" id="PF13649"/>
    </source>
</evidence>
<dbReference type="InterPro" id="IPR041698">
    <property type="entry name" value="Methyltransf_25"/>
</dbReference>
<evidence type="ECO:0000256" key="3">
    <source>
        <dbReference type="ARBA" id="ARBA00022691"/>
    </source>
</evidence>
<keyword evidence="1 5" id="KW-0489">Methyltransferase</keyword>
<reference evidence="5" key="2">
    <citation type="journal article" date="2021" name="PeerJ">
        <title>Extensive microbial diversity within the chicken gut microbiome revealed by metagenomics and culture.</title>
        <authorList>
            <person name="Gilroy R."/>
            <person name="Ravi A."/>
            <person name="Getino M."/>
            <person name="Pursley I."/>
            <person name="Horton D.L."/>
            <person name="Alikhan N.F."/>
            <person name="Baker D."/>
            <person name="Gharbi K."/>
            <person name="Hall N."/>
            <person name="Watson M."/>
            <person name="Adriaenssens E.M."/>
            <person name="Foster-Nyarko E."/>
            <person name="Jarju S."/>
            <person name="Secka A."/>
            <person name="Antonio M."/>
            <person name="Oren A."/>
            <person name="Chaudhuri R.R."/>
            <person name="La Ragione R."/>
            <person name="Hildebrand F."/>
            <person name="Pallen M.J."/>
        </authorList>
    </citation>
    <scope>NUCLEOTIDE SEQUENCE</scope>
    <source>
        <strain evidence="5">ChiSxjej2B14-8506</strain>
    </source>
</reference>
<dbReference type="SUPFAM" id="SSF53335">
    <property type="entry name" value="S-adenosyl-L-methionine-dependent methyltransferases"/>
    <property type="match status" value="1"/>
</dbReference>
<organism evidence="5 6">
    <name type="scientific">Candidatus Fimadaptatus faecigallinarum</name>
    <dbReference type="NCBI Taxonomy" id="2840814"/>
    <lineage>
        <taxon>Bacteria</taxon>
        <taxon>Bacillati</taxon>
        <taxon>Bacillota</taxon>
        <taxon>Clostridia</taxon>
        <taxon>Eubacteriales</taxon>
        <taxon>Candidatus Fimadaptatus</taxon>
    </lineage>
</organism>
<proteinExistence type="predicted"/>
<gene>
    <name evidence="5" type="ORF">IAC59_07295</name>
</gene>
<dbReference type="Proteomes" id="UP000824123">
    <property type="component" value="Unassembled WGS sequence"/>
</dbReference>
<keyword evidence="2" id="KW-0808">Transferase</keyword>
<dbReference type="InterPro" id="IPR029063">
    <property type="entry name" value="SAM-dependent_MTases_sf"/>
</dbReference>
<evidence type="ECO:0000256" key="2">
    <source>
        <dbReference type="ARBA" id="ARBA00022679"/>
    </source>
</evidence>
<evidence type="ECO:0000313" key="6">
    <source>
        <dbReference type="Proteomes" id="UP000824123"/>
    </source>
</evidence>
<dbReference type="Gene3D" id="3.40.50.150">
    <property type="entry name" value="Vaccinia Virus protein VP39"/>
    <property type="match status" value="1"/>
</dbReference>
<evidence type="ECO:0000313" key="5">
    <source>
        <dbReference type="EMBL" id="HIU47050.1"/>
    </source>
</evidence>
<dbReference type="EMBL" id="DVNK01000043">
    <property type="protein sequence ID" value="HIU47050.1"/>
    <property type="molecule type" value="Genomic_DNA"/>
</dbReference>
<evidence type="ECO:0000256" key="1">
    <source>
        <dbReference type="ARBA" id="ARBA00022603"/>
    </source>
</evidence>
<sequence>MTQALIRALALPPLYARTARAFWDDEHISAQMLKAHLAPDVEAASRRHEFIERSARWIAQLLPPERYPALTDFGCEPGLYAERFARAGYRVTGIDCSRRSIDYARRSAAAQGLDIAYIRADYLHLDAPVACDAATLIYCDYGALTPEERMTLLHVMRRCLRPGGRLLVDAFTPAACARFQPRQSWQCCPDGGFWSAQGYVALERFARYGDNATLDQYAILTGDSVAEYYIWNTYFTPDALRDEAAQAGFELVGAWGDVVGAPLDAQSDTVAVLLERR</sequence>
<reference evidence="5" key="1">
    <citation type="submission" date="2020-10" db="EMBL/GenBank/DDBJ databases">
        <authorList>
            <person name="Gilroy R."/>
        </authorList>
    </citation>
    <scope>NUCLEOTIDE SEQUENCE</scope>
    <source>
        <strain evidence="5">ChiSxjej2B14-8506</strain>
    </source>
</reference>
<keyword evidence="3" id="KW-0949">S-adenosyl-L-methionine</keyword>
<accession>A0A9D1LS43</accession>
<dbReference type="GO" id="GO:0032259">
    <property type="term" value="P:methylation"/>
    <property type="evidence" value="ECO:0007669"/>
    <property type="project" value="UniProtKB-KW"/>
</dbReference>
<dbReference type="CDD" id="cd02440">
    <property type="entry name" value="AdoMet_MTases"/>
    <property type="match status" value="1"/>
</dbReference>
<feature type="domain" description="Methyltransferase" evidence="4">
    <location>
        <begin position="72"/>
        <end position="164"/>
    </location>
</feature>
<dbReference type="Pfam" id="PF13649">
    <property type="entry name" value="Methyltransf_25"/>
    <property type="match status" value="1"/>
</dbReference>
<name>A0A9D1LS43_9FIRM</name>
<dbReference type="PANTHER" id="PTHR43464">
    <property type="entry name" value="METHYLTRANSFERASE"/>
    <property type="match status" value="1"/>
</dbReference>
<dbReference type="AlphaFoldDB" id="A0A9D1LS43"/>